<comment type="caution">
    <text evidence="2">The sequence shown here is derived from an EMBL/GenBank/DDBJ whole genome shotgun (WGS) entry which is preliminary data.</text>
</comment>
<evidence type="ECO:0000313" key="2">
    <source>
        <dbReference type="EMBL" id="TFD97462.1"/>
    </source>
</evidence>
<sequence>MELFLLIVIIFSICISLFSAGYFIAWLCHGDKAIHFFRISLRVMFGVLLIIVLGSKLVF</sequence>
<organism evidence="2 3">
    <name type="scientific">Dysgonomonas capnocytophagoides</name>
    <dbReference type="NCBI Taxonomy" id="45254"/>
    <lineage>
        <taxon>Bacteria</taxon>
        <taxon>Pseudomonadati</taxon>
        <taxon>Bacteroidota</taxon>
        <taxon>Bacteroidia</taxon>
        <taxon>Bacteroidales</taxon>
        <taxon>Dysgonomonadaceae</taxon>
        <taxon>Dysgonomonas</taxon>
    </lineage>
</organism>
<proteinExistence type="predicted"/>
<keyword evidence="1" id="KW-0812">Transmembrane</keyword>
<dbReference type="AlphaFoldDB" id="A0A4Y8L7H6"/>
<reference evidence="2 3" key="1">
    <citation type="submission" date="2019-03" db="EMBL/GenBank/DDBJ databases">
        <title>San Antonio Military Medical Center submission to MRSN (WRAIR), pending publication.</title>
        <authorList>
            <person name="Blyth D.M."/>
            <person name="Mccarthy S.L."/>
            <person name="Schall S.E."/>
            <person name="Stam J.A."/>
            <person name="Ong A.C."/>
            <person name="Mcgann P.T."/>
        </authorList>
    </citation>
    <scope>NUCLEOTIDE SEQUENCE [LARGE SCALE GENOMIC DNA]</scope>
    <source>
        <strain evidence="2 3">MRSN571793</strain>
    </source>
</reference>
<keyword evidence="3" id="KW-1185">Reference proteome</keyword>
<accession>A0A4Y8L7H6</accession>
<feature type="transmembrane region" description="Helical" evidence="1">
    <location>
        <begin position="39"/>
        <end position="58"/>
    </location>
</feature>
<protein>
    <submittedName>
        <fullName evidence="2">Uncharacterized protein</fullName>
    </submittedName>
</protein>
<evidence type="ECO:0000313" key="3">
    <source>
        <dbReference type="Proteomes" id="UP000297861"/>
    </source>
</evidence>
<evidence type="ECO:0000256" key="1">
    <source>
        <dbReference type="SAM" id="Phobius"/>
    </source>
</evidence>
<keyword evidence="1" id="KW-1133">Transmembrane helix</keyword>
<name>A0A4Y8L7H6_9BACT</name>
<gene>
    <name evidence="2" type="ORF">E2605_07275</name>
</gene>
<keyword evidence="1" id="KW-0472">Membrane</keyword>
<dbReference type="EMBL" id="SOML01000003">
    <property type="protein sequence ID" value="TFD97462.1"/>
    <property type="molecule type" value="Genomic_DNA"/>
</dbReference>
<feature type="transmembrane region" description="Helical" evidence="1">
    <location>
        <begin position="6"/>
        <end position="27"/>
    </location>
</feature>
<dbReference type="RefSeq" id="WP_134435941.1">
    <property type="nucleotide sequence ID" value="NZ_JAWZLG010000100.1"/>
</dbReference>
<dbReference type="Proteomes" id="UP000297861">
    <property type="component" value="Unassembled WGS sequence"/>
</dbReference>